<feature type="transmembrane region" description="Helical" evidence="7">
    <location>
        <begin position="68"/>
        <end position="86"/>
    </location>
</feature>
<gene>
    <name evidence="10" type="primary">LOC110787428</name>
</gene>
<evidence type="ECO:0000313" key="10">
    <source>
        <dbReference type="RefSeq" id="XP_021847742.1"/>
    </source>
</evidence>
<accession>A0A9R0IEM9</accession>
<keyword evidence="5 7" id="KW-1133">Transmembrane helix</keyword>
<evidence type="ECO:0000256" key="1">
    <source>
        <dbReference type="ARBA" id="ARBA00004370"/>
    </source>
</evidence>
<keyword evidence="9" id="KW-1185">Reference proteome</keyword>
<feature type="transmembrane region" description="Helical" evidence="7">
    <location>
        <begin position="389"/>
        <end position="406"/>
    </location>
</feature>
<dbReference type="GO" id="GO:0003333">
    <property type="term" value="P:amino acid transmembrane transport"/>
    <property type="evidence" value="ECO:0000318"/>
    <property type="project" value="GO_Central"/>
</dbReference>
<dbReference type="OrthoDB" id="40134at2759"/>
<keyword evidence="2" id="KW-0813">Transport</keyword>
<evidence type="ECO:0000256" key="4">
    <source>
        <dbReference type="ARBA" id="ARBA00022970"/>
    </source>
</evidence>
<dbReference type="GeneID" id="110787428"/>
<feature type="transmembrane region" description="Helical" evidence="7">
    <location>
        <begin position="412"/>
        <end position="430"/>
    </location>
</feature>
<organism evidence="9 10">
    <name type="scientific">Spinacia oleracea</name>
    <name type="common">Spinach</name>
    <dbReference type="NCBI Taxonomy" id="3562"/>
    <lineage>
        <taxon>Eukaryota</taxon>
        <taxon>Viridiplantae</taxon>
        <taxon>Streptophyta</taxon>
        <taxon>Embryophyta</taxon>
        <taxon>Tracheophyta</taxon>
        <taxon>Spermatophyta</taxon>
        <taxon>Magnoliopsida</taxon>
        <taxon>eudicotyledons</taxon>
        <taxon>Gunneridae</taxon>
        <taxon>Pentapetalae</taxon>
        <taxon>Caryophyllales</taxon>
        <taxon>Chenopodiaceae</taxon>
        <taxon>Chenopodioideae</taxon>
        <taxon>Anserineae</taxon>
        <taxon>Spinacia</taxon>
    </lineage>
</organism>
<feature type="transmembrane region" description="Helical" evidence="7">
    <location>
        <begin position="168"/>
        <end position="187"/>
    </location>
</feature>
<name>A0A9R0IEM9_SPIOL</name>
<evidence type="ECO:0000259" key="8">
    <source>
        <dbReference type="Pfam" id="PF01490"/>
    </source>
</evidence>
<evidence type="ECO:0000256" key="2">
    <source>
        <dbReference type="ARBA" id="ARBA00022448"/>
    </source>
</evidence>
<evidence type="ECO:0000256" key="7">
    <source>
        <dbReference type="SAM" id="Phobius"/>
    </source>
</evidence>
<keyword evidence="6 7" id="KW-0472">Membrane</keyword>
<dbReference type="Proteomes" id="UP000813463">
    <property type="component" value="Chromosome 1"/>
</dbReference>
<evidence type="ECO:0000256" key="3">
    <source>
        <dbReference type="ARBA" id="ARBA00022692"/>
    </source>
</evidence>
<feature type="transmembrane region" description="Helical" evidence="7">
    <location>
        <begin position="193"/>
        <end position="217"/>
    </location>
</feature>
<dbReference type="GO" id="GO:0015171">
    <property type="term" value="F:amino acid transmembrane transporter activity"/>
    <property type="evidence" value="ECO:0000318"/>
    <property type="project" value="GO_Central"/>
</dbReference>
<feature type="transmembrane region" description="Helical" evidence="7">
    <location>
        <begin position="325"/>
        <end position="346"/>
    </location>
</feature>
<dbReference type="Pfam" id="PF01490">
    <property type="entry name" value="Aa_trans"/>
    <property type="match status" value="1"/>
</dbReference>
<comment type="subcellular location">
    <subcellularLocation>
        <location evidence="1">Membrane</location>
    </subcellularLocation>
</comment>
<dbReference type="GO" id="GO:0016020">
    <property type="term" value="C:membrane"/>
    <property type="evidence" value="ECO:0000318"/>
    <property type="project" value="GO_Central"/>
</dbReference>
<feature type="transmembrane region" description="Helical" evidence="7">
    <location>
        <begin position="42"/>
        <end position="62"/>
    </location>
</feature>
<feature type="transmembrane region" description="Helical" evidence="7">
    <location>
        <begin position="286"/>
        <end position="305"/>
    </location>
</feature>
<keyword evidence="4" id="KW-0029">Amino-acid transport</keyword>
<feature type="domain" description="Amino acid transporter transmembrane" evidence="8">
    <location>
        <begin position="38"/>
        <end position="470"/>
    </location>
</feature>
<evidence type="ECO:0000256" key="6">
    <source>
        <dbReference type="ARBA" id="ARBA00023136"/>
    </source>
</evidence>
<evidence type="ECO:0000313" key="9">
    <source>
        <dbReference type="Proteomes" id="UP000813463"/>
    </source>
</evidence>
<dbReference type="RefSeq" id="XP_021847742.1">
    <property type="nucleotide sequence ID" value="XM_021992050.2"/>
</dbReference>
<dbReference type="PANTHER" id="PTHR48017">
    <property type="entry name" value="OS05G0424000 PROTEIN-RELATED"/>
    <property type="match status" value="1"/>
</dbReference>
<protein>
    <submittedName>
        <fullName evidence="10">Amino acid permease 6</fullName>
    </submittedName>
</protein>
<evidence type="ECO:0000256" key="5">
    <source>
        <dbReference type="ARBA" id="ARBA00022989"/>
    </source>
</evidence>
<dbReference type="AlphaFoldDB" id="A0A9R0IEM9"/>
<sequence>MVSKRDEESQKRHGVLSPVSYQFPYDSEEFDDDGKPRRTGTVWTASAHIITAIIGSGVLSLAWATAQLGWLGGISTLLIFSGIMLYTSNLLADCYRTPDPVTGKRNYTYMDEVQANLGRFSCIACGILQYANLTGFVVGYTITAPKSMVAVQKSNCFHKKGHMASCMFSNNPYMIGFGVCEIFLSQIPNFHELTWLSTIAAIMSFAYSTIGIGLALYRILSGNGGRTTLTGVEIGMGISAAEKTWRMLRAIGDIAFAYGFSQILVDIQDTLKSHPAENKVMKKANAISMLTTTVFYMMCGCLGYAAFGNDAPGNMLTGFGFYEPFWLIDLANIFIVIHIVGAYQVLAQPVYKKIESLATGKWPNSFFVKAEYPIRLGSKLVFSLNPLRLTGRTIYVVLVTILSMALPFFNDVIALLGALGFWPLAVYFPIQMHIAQNKIKPRSFKWFLLQLLNVLCFLVSLAAAAASIQGIGEALRTSKPFQFKE</sequence>
<feature type="transmembrane region" description="Helical" evidence="7">
    <location>
        <begin position="451"/>
        <end position="471"/>
    </location>
</feature>
<proteinExistence type="predicted"/>
<dbReference type="InterPro" id="IPR013057">
    <property type="entry name" value="AA_transpt_TM"/>
</dbReference>
<reference evidence="10" key="2">
    <citation type="submission" date="2025-08" db="UniProtKB">
        <authorList>
            <consortium name="RefSeq"/>
        </authorList>
    </citation>
    <scope>IDENTIFICATION</scope>
    <source>
        <tissue evidence="10">Leaf</tissue>
    </source>
</reference>
<dbReference type="KEGG" id="soe:110787428"/>
<reference evidence="9" key="1">
    <citation type="journal article" date="2021" name="Nat. Commun.">
        <title>Genomic analyses provide insights into spinach domestication and the genetic basis of agronomic traits.</title>
        <authorList>
            <person name="Cai X."/>
            <person name="Sun X."/>
            <person name="Xu C."/>
            <person name="Sun H."/>
            <person name="Wang X."/>
            <person name="Ge C."/>
            <person name="Zhang Z."/>
            <person name="Wang Q."/>
            <person name="Fei Z."/>
            <person name="Jiao C."/>
            <person name="Wang Q."/>
        </authorList>
    </citation>
    <scope>NUCLEOTIDE SEQUENCE [LARGE SCALE GENOMIC DNA]</scope>
    <source>
        <strain evidence="9">cv. Varoflay</strain>
    </source>
</reference>
<keyword evidence="3 7" id="KW-0812">Transmembrane</keyword>